<sequence length="351" mass="38744">MVARMVAGKPFYHSVLGVLLTWLALSPAAQAWERLRSDAPERYEVVAGDTLWDISARYLRSPWQWPALWQANPQIRNPHLIYPGDVLVLGDCQGQPCLTLERGQSVVRLSPQMRSIPEREAITPIPMDVVRSFLRDHRVVEPGEDIQELAYVVGGDNQRLISGAGDTLYVRGELPARQRLGIYRPGEPYLAADGTLLGDELISIGEARRISSEGDISRVEVLRANQEVRNNDILLPLEDIPGSEAFAPRAPLNQVAGRIVAVPSGVRFIGWLQVVALDVGTQDGLQPGHVLRVDQQGEVVDDPRTQELIQLPATEAGLVMIFKPYSHMSYALVMQASNVLAVGDVVRTPQH</sequence>
<name>A0A8H9M9P3_9GAMM</name>
<dbReference type="Pfam" id="PF01476">
    <property type="entry name" value="LysM"/>
    <property type="match status" value="1"/>
</dbReference>
<dbReference type="AlphaFoldDB" id="A0A8H9M9P3"/>
<gene>
    <name evidence="2" type="ORF">GCM10007157_04810</name>
</gene>
<accession>A0A8H9M9P3</accession>
<organism evidence="2 3">
    <name type="scientific">Vreelandella hamiltonii</name>
    <dbReference type="NCBI Taxonomy" id="502829"/>
    <lineage>
        <taxon>Bacteria</taxon>
        <taxon>Pseudomonadati</taxon>
        <taxon>Pseudomonadota</taxon>
        <taxon>Gammaproteobacteria</taxon>
        <taxon>Oceanospirillales</taxon>
        <taxon>Halomonadaceae</taxon>
        <taxon>Vreelandella</taxon>
    </lineage>
</organism>
<dbReference type="PANTHER" id="PTHR34700:SF4">
    <property type="entry name" value="PHAGE-LIKE ELEMENT PBSX PROTEIN XKDP"/>
    <property type="match status" value="1"/>
</dbReference>
<dbReference type="SMART" id="SM00257">
    <property type="entry name" value="LysM"/>
    <property type="match status" value="1"/>
</dbReference>
<dbReference type="PROSITE" id="PS51782">
    <property type="entry name" value="LYSM"/>
    <property type="match status" value="1"/>
</dbReference>
<protein>
    <recommendedName>
        <fullName evidence="1">LysM domain-containing protein</fullName>
    </recommendedName>
</protein>
<dbReference type="SUPFAM" id="SSF54106">
    <property type="entry name" value="LysM domain"/>
    <property type="match status" value="1"/>
</dbReference>
<dbReference type="EMBL" id="BMXN01000002">
    <property type="protein sequence ID" value="GHD55274.1"/>
    <property type="molecule type" value="Genomic_DNA"/>
</dbReference>
<dbReference type="Proteomes" id="UP000623776">
    <property type="component" value="Unassembled WGS sequence"/>
</dbReference>
<dbReference type="InterPro" id="IPR052196">
    <property type="entry name" value="Bact_Kbp"/>
</dbReference>
<dbReference type="InterPro" id="IPR036779">
    <property type="entry name" value="LysM_dom_sf"/>
</dbReference>
<dbReference type="Gene3D" id="3.10.350.10">
    <property type="entry name" value="LysM domain"/>
    <property type="match status" value="1"/>
</dbReference>
<proteinExistence type="predicted"/>
<evidence type="ECO:0000259" key="1">
    <source>
        <dbReference type="PROSITE" id="PS51782"/>
    </source>
</evidence>
<evidence type="ECO:0000313" key="3">
    <source>
        <dbReference type="Proteomes" id="UP000623776"/>
    </source>
</evidence>
<feature type="domain" description="LysM" evidence="1">
    <location>
        <begin position="41"/>
        <end position="89"/>
    </location>
</feature>
<dbReference type="InterPro" id="IPR018392">
    <property type="entry name" value="LysM"/>
</dbReference>
<reference evidence="3" key="1">
    <citation type="journal article" date="2019" name="Int. J. Syst. Evol. Microbiol.">
        <title>The Global Catalogue of Microorganisms (GCM) 10K type strain sequencing project: providing services to taxonomists for standard genome sequencing and annotation.</title>
        <authorList>
            <consortium name="The Broad Institute Genomics Platform"/>
            <consortium name="The Broad Institute Genome Sequencing Center for Infectious Disease"/>
            <person name="Wu L."/>
            <person name="Ma J."/>
        </authorList>
    </citation>
    <scope>NUCLEOTIDE SEQUENCE [LARGE SCALE GENOMIC DNA]</scope>
    <source>
        <strain evidence="3">KCTC 22154</strain>
    </source>
</reference>
<comment type="caution">
    <text evidence="2">The sequence shown here is derived from an EMBL/GenBank/DDBJ whole genome shotgun (WGS) entry which is preliminary data.</text>
</comment>
<dbReference type="PANTHER" id="PTHR34700">
    <property type="entry name" value="POTASSIUM BINDING PROTEIN KBP"/>
    <property type="match status" value="1"/>
</dbReference>
<dbReference type="CDD" id="cd00118">
    <property type="entry name" value="LysM"/>
    <property type="match status" value="1"/>
</dbReference>
<keyword evidence="3" id="KW-1185">Reference proteome</keyword>
<evidence type="ECO:0000313" key="2">
    <source>
        <dbReference type="EMBL" id="GHD55274.1"/>
    </source>
</evidence>